<dbReference type="PANTHER" id="PTHR14899">
    <property type="entry name" value="G KINASE ANCHORING PROTEIN 1"/>
    <property type="match status" value="1"/>
</dbReference>
<gene>
    <name evidence="8" type="primary">LOC102802085</name>
</gene>
<dbReference type="Proteomes" id="UP000694865">
    <property type="component" value="Unplaced"/>
</dbReference>
<feature type="region of interest" description="Disordered" evidence="6">
    <location>
        <begin position="1"/>
        <end position="53"/>
    </location>
</feature>
<evidence type="ECO:0000256" key="5">
    <source>
        <dbReference type="SAM" id="Coils"/>
    </source>
</evidence>
<feature type="compositionally biased region" description="Basic residues" evidence="6">
    <location>
        <begin position="11"/>
        <end position="21"/>
    </location>
</feature>
<reference evidence="8" key="1">
    <citation type="submission" date="2025-08" db="UniProtKB">
        <authorList>
            <consortium name="RefSeq"/>
        </authorList>
    </citation>
    <scope>IDENTIFICATION</scope>
    <source>
        <tissue evidence="8">Testes</tissue>
    </source>
</reference>
<accession>A0ABM0MWA2</accession>
<feature type="coiled-coil region" evidence="5">
    <location>
        <begin position="100"/>
        <end position="191"/>
    </location>
</feature>
<dbReference type="InterPro" id="IPR026109">
    <property type="entry name" value="GKAP1"/>
</dbReference>
<evidence type="ECO:0000313" key="7">
    <source>
        <dbReference type="Proteomes" id="UP000694865"/>
    </source>
</evidence>
<organism evidence="7 8">
    <name type="scientific">Saccoglossus kowalevskii</name>
    <name type="common">Acorn worm</name>
    <dbReference type="NCBI Taxonomy" id="10224"/>
    <lineage>
        <taxon>Eukaryota</taxon>
        <taxon>Metazoa</taxon>
        <taxon>Hemichordata</taxon>
        <taxon>Enteropneusta</taxon>
        <taxon>Harrimaniidae</taxon>
        <taxon>Saccoglossus</taxon>
    </lineage>
</organism>
<evidence type="ECO:0000313" key="8">
    <source>
        <dbReference type="RefSeq" id="XP_006824293.1"/>
    </source>
</evidence>
<keyword evidence="4 5" id="KW-0175">Coiled coil</keyword>
<evidence type="ECO:0000256" key="1">
    <source>
        <dbReference type="ARBA" id="ARBA00004555"/>
    </source>
</evidence>
<dbReference type="PANTHER" id="PTHR14899:SF0">
    <property type="entry name" value="G KINASE-ANCHORING PROTEIN 1"/>
    <property type="match status" value="1"/>
</dbReference>
<dbReference type="PRINTS" id="PR02083">
    <property type="entry name" value="GKINASEAP1"/>
</dbReference>
<dbReference type="RefSeq" id="XP_006824293.1">
    <property type="nucleotide sequence ID" value="XM_006824230.1"/>
</dbReference>
<comment type="subcellular location">
    <subcellularLocation>
        <location evidence="1">Golgi apparatus</location>
    </subcellularLocation>
</comment>
<evidence type="ECO:0000256" key="4">
    <source>
        <dbReference type="ARBA" id="ARBA00023054"/>
    </source>
</evidence>
<protein>
    <submittedName>
        <fullName evidence="8">G kinase-anchoring protein 1-like</fullName>
    </submittedName>
</protein>
<keyword evidence="7" id="KW-1185">Reference proteome</keyword>
<evidence type="ECO:0000256" key="2">
    <source>
        <dbReference type="ARBA" id="ARBA00006662"/>
    </source>
</evidence>
<keyword evidence="3" id="KW-0333">Golgi apparatus</keyword>
<dbReference type="GeneID" id="102802085"/>
<proteinExistence type="inferred from homology"/>
<evidence type="ECO:0000256" key="6">
    <source>
        <dbReference type="SAM" id="MobiDB-lite"/>
    </source>
</evidence>
<evidence type="ECO:0000256" key="3">
    <source>
        <dbReference type="ARBA" id="ARBA00023034"/>
    </source>
</evidence>
<comment type="similarity">
    <text evidence="2">Belongs to the GKAP1 family.</text>
</comment>
<sequence length="201" mass="23609">MSGDGDNQPKQNHKERRKHSQKDKSQTLTLQQLHGGMGLEDIPQSTKPRKSPVVEDEKFFEKVEKDVEKLVLKEERDRFRKVNDRFAAESIRKVQFEDILSKKDEEISKLSEIVTKLKDELQTVKKRNKQLCLILAQGEMKEKAVILKQVDELNNDKDEYIQQVSELTASLEQERSKVSNLKTELQKYQYSSHHHHQDKKK</sequence>
<name>A0ABM0MWA2_SACKO</name>